<feature type="binding site" evidence="5">
    <location>
        <position position="67"/>
    </location>
    <ligand>
        <name>Mg(2+)</name>
        <dbReference type="ChEBI" id="CHEBI:18420"/>
        <label>1</label>
        <note>catalytic</note>
    </ligand>
</feature>
<dbReference type="Gene3D" id="3.30.540.10">
    <property type="entry name" value="Fructose-1,6-Bisphosphatase, subunit A, domain 1"/>
    <property type="match status" value="1"/>
</dbReference>
<keyword evidence="4 5" id="KW-0460">Magnesium</keyword>
<accession>A0A098R1L1</accession>
<evidence type="ECO:0000256" key="5">
    <source>
        <dbReference type="PIRSR" id="PIRSR600760-2"/>
    </source>
</evidence>
<dbReference type="InterPro" id="IPR020583">
    <property type="entry name" value="Inositol_monoP_metal-BS"/>
</dbReference>
<dbReference type="PROSITE" id="PS00629">
    <property type="entry name" value="IMP_1"/>
    <property type="match status" value="1"/>
</dbReference>
<evidence type="ECO:0008006" key="8">
    <source>
        <dbReference type="Google" id="ProtNLM"/>
    </source>
</evidence>
<dbReference type="GO" id="GO:0046872">
    <property type="term" value="F:metal ion binding"/>
    <property type="evidence" value="ECO:0007669"/>
    <property type="project" value="UniProtKB-KW"/>
</dbReference>
<keyword evidence="2 5" id="KW-0479">Metal-binding</keyword>
<evidence type="ECO:0000256" key="1">
    <source>
        <dbReference type="ARBA" id="ARBA00001946"/>
    </source>
</evidence>
<comment type="cofactor">
    <cofactor evidence="1 5">
        <name>Mg(2+)</name>
        <dbReference type="ChEBI" id="CHEBI:18420"/>
    </cofactor>
</comment>
<dbReference type="PANTHER" id="PTHR20854">
    <property type="entry name" value="INOSITOL MONOPHOSPHATASE"/>
    <property type="match status" value="1"/>
</dbReference>
<gene>
    <name evidence="6" type="ORF">DC28_00050</name>
</gene>
<proteinExistence type="predicted"/>
<keyword evidence="7" id="KW-1185">Reference proteome</keyword>
<evidence type="ECO:0000313" key="7">
    <source>
        <dbReference type="Proteomes" id="UP000029692"/>
    </source>
</evidence>
<dbReference type="AlphaFoldDB" id="A0A098R1L1"/>
<evidence type="ECO:0000256" key="2">
    <source>
        <dbReference type="ARBA" id="ARBA00022723"/>
    </source>
</evidence>
<dbReference type="GO" id="GO:0006020">
    <property type="term" value="P:inositol metabolic process"/>
    <property type="evidence" value="ECO:0007669"/>
    <property type="project" value="TreeGrafter"/>
</dbReference>
<evidence type="ECO:0000256" key="3">
    <source>
        <dbReference type="ARBA" id="ARBA00022801"/>
    </source>
</evidence>
<dbReference type="SUPFAM" id="SSF56655">
    <property type="entry name" value="Carbohydrate phosphatase"/>
    <property type="match status" value="1"/>
</dbReference>
<comment type="caution">
    <text evidence="6">The sequence shown here is derived from an EMBL/GenBank/DDBJ whole genome shotgun (WGS) entry which is preliminary data.</text>
</comment>
<name>A0A098R1L1_9SPIO</name>
<dbReference type="EMBL" id="JNUP01000003">
    <property type="protein sequence ID" value="KGE73676.1"/>
    <property type="molecule type" value="Genomic_DNA"/>
</dbReference>
<dbReference type="GO" id="GO:0008934">
    <property type="term" value="F:inositol monophosphate 1-phosphatase activity"/>
    <property type="evidence" value="ECO:0007669"/>
    <property type="project" value="TreeGrafter"/>
</dbReference>
<protein>
    <recommendedName>
        <fullName evidence="8">Histidinol-phosphatase</fullName>
    </recommendedName>
</protein>
<feature type="binding site" evidence="5">
    <location>
        <position position="209"/>
    </location>
    <ligand>
        <name>Mg(2+)</name>
        <dbReference type="ChEBI" id="CHEBI:18420"/>
        <label>1</label>
        <note>catalytic</note>
    </ligand>
</feature>
<dbReference type="Proteomes" id="UP000029692">
    <property type="component" value="Unassembled WGS sequence"/>
</dbReference>
<dbReference type="GO" id="GO:0007165">
    <property type="term" value="P:signal transduction"/>
    <property type="evidence" value="ECO:0007669"/>
    <property type="project" value="TreeGrafter"/>
</dbReference>
<dbReference type="InterPro" id="IPR000760">
    <property type="entry name" value="Inositol_monophosphatase-like"/>
</dbReference>
<dbReference type="PRINTS" id="PR00377">
    <property type="entry name" value="IMPHPHTASES"/>
</dbReference>
<dbReference type="Gene3D" id="3.40.190.80">
    <property type="match status" value="1"/>
</dbReference>
<evidence type="ECO:0000256" key="4">
    <source>
        <dbReference type="ARBA" id="ARBA00022842"/>
    </source>
</evidence>
<reference evidence="6 7" key="1">
    <citation type="submission" date="2014-05" db="EMBL/GenBank/DDBJ databases">
        <title>De novo Genome Sequence of Spirocheata sp.</title>
        <authorList>
            <person name="Shivani Y."/>
            <person name="Subhash Y."/>
            <person name="Tushar L."/>
            <person name="Sasikala C."/>
            <person name="Ramana C.V."/>
        </authorList>
    </citation>
    <scope>NUCLEOTIDE SEQUENCE [LARGE SCALE GENOMIC DNA]</scope>
    <source>
        <strain evidence="6 7">JC230</strain>
    </source>
</reference>
<organism evidence="6 7">
    <name type="scientific">Spirochaeta lutea</name>
    <dbReference type="NCBI Taxonomy" id="1480694"/>
    <lineage>
        <taxon>Bacteria</taxon>
        <taxon>Pseudomonadati</taxon>
        <taxon>Spirochaetota</taxon>
        <taxon>Spirochaetia</taxon>
        <taxon>Spirochaetales</taxon>
        <taxon>Spirochaetaceae</taxon>
        <taxon>Spirochaeta</taxon>
    </lineage>
</organism>
<evidence type="ECO:0000313" key="6">
    <source>
        <dbReference type="EMBL" id="KGE73676.1"/>
    </source>
</evidence>
<feature type="binding site" evidence="5">
    <location>
        <position position="87"/>
    </location>
    <ligand>
        <name>Mg(2+)</name>
        <dbReference type="ChEBI" id="CHEBI:18420"/>
        <label>1</label>
        <note>catalytic</note>
    </ligand>
</feature>
<dbReference type="PANTHER" id="PTHR20854:SF4">
    <property type="entry name" value="INOSITOL-1-MONOPHOSPHATASE-RELATED"/>
    <property type="match status" value="1"/>
</dbReference>
<feature type="binding site" evidence="5">
    <location>
        <position position="88"/>
    </location>
    <ligand>
        <name>Mg(2+)</name>
        <dbReference type="ChEBI" id="CHEBI:18420"/>
        <label>1</label>
        <note>catalytic</note>
    </ligand>
</feature>
<sequence length="259" mass="28458">MRKESLLQFAQDIAKQAGDSTKSFFKTDLHISRKSDESPVTEADIHAEKLLRELISEHYPDHGIIGEEFEEKNPTDGCLFQWVVDPIDGTKSFIHGIPLYTTLIALLYDGKPSIGVIYNPILNELTSACVGVGAFYNQRRIAVSEEASLSKAWLQVTDPTDLLRRYPDSGAELISSVGFTRTWADGHGYALLARGEADIMIDPIVNLWDVACLHPIITEAGGRITDLSGNPGLGTSALAANPALHGKVLELFNKNEYYV</sequence>
<dbReference type="Pfam" id="PF00459">
    <property type="entry name" value="Inositol_P"/>
    <property type="match status" value="1"/>
</dbReference>
<keyword evidence="3" id="KW-0378">Hydrolase</keyword>
<dbReference type="FunFam" id="3.30.540.10:FF:000003">
    <property type="entry name" value="Inositol-1-monophosphatase"/>
    <property type="match status" value="1"/>
</dbReference>
<feature type="binding site" evidence="5">
    <location>
        <position position="85"/>
    </location>
    <ligand>
        <name>Mg(2+)</name>
        <dbReference type="ChEBI" id="CHEBI:18420"/>
        <label>1</label>
        <note>catalytic</note>
    </ligand>
</feature>
<dbReference type="eggNOG" id="COG0483">
    <property type="taxonomic scope" value="Bacteria"/>
</dbReference>
<dbReference type="STRING" id="1480694.DC28_00050"/>